<gene>
    <name evidence="1" type="ORF">OPT61_g795</name>
</gene>
<comment type="caution">
    <text evidence="1">The sequence shown here is derived from an EMBL/GenBank/DDBJ whole genome shotgun (WGS) entry which is preliminary data.</text>
</comment>
<protein>
    <submittedName>
        <fullName evidence="1">Uncharacterized protein</fullName>
    </submittedName>
</protein>
<evidence type="ECO:0000313" key="2">
    <source>
        <dbReference type="Proteomes" id="UP001153331"/>
    </source>
</evidence>
<dbReference type="Proteomes" id="UP001153331">
    <property type="component" value="Unassembled WGS sequence"/>
</dbReference>
<reference evidence="1" key="1">
    <citation type="submission" date="2022-11" db="EMBL/GenBank/DDBJ databases">
        <title>Genome Sequence of Boeremia exigua.</title>
        <authorList>
            <person name="Buettner E."/>
        </authorList>
    </citation>
    <scope>NUCLEOTIDE SEQUENCE</scope>
    <source>
        <strain evidence="1">CU02</strain>
    </source>
</reference>
<dbReference type="EMBL" id="JAPHNI010000027">
    <property type="protein sequence ID" value="KAJ8118187.1"/>
    <property type="molecule type" value="Genomic_DNA"/>
</dbReference>
<proteinExistence type="predicted"/>
<evidence type="ECO:0000313" key="1">
    <source>
        <dbReference type="EMBL" id="KAJ8118187.1"/>
    </source>
</evidence>
<accession>A0ACC2ISU4</accession>
<keyword evidence="2" id="KW-1185">Reference proteome</keyword>
<organism evidence="1 2">
    <name type="scientific">Boeremia exigua</name>
    <dbReference type="NCBI Taxonomy" id="749465"/>
    <lineage>
        <taxon>Eukaryota</taxon>
        <taxon>Fungi</taxon>
        <taxon>Dikarya</taxon>
        <taxon>Ascomycota</taxon>
        <taxon>Pezizomycotina</taxon>
        <taxon>Dothideomycetes</taxon>
        <taxon>Pleosporomycetidae</taxon>
        <taxon>Pleosporales</taxon>
        <taxon>Pleosporineae</taxon>
        <taxon>Didymellaceae</taxon>
        <taxon>Boeremia</taxon>
    </lineage>
</organism>
<sequence>MATTTLLGLTLTLTPPALTALRIAPLLSSTASLTHAYMEWLTNSSFLAPAPVDSKLSLFLRGADAPRNNTPTVQNPHLELELANAKQLVVPQWFTNFFNKGVVSVIALNSLTLLSALLNLVLGEGLGPSRVFYQAGLAAAVAHYAFVPLVGRSVRELIGIAATQGAGEEEKEGGGKGRAVEWVREWVWYHRVRMCSVDVVAWGCFAWGFVHAVTLET</sequence>
<name>A0ACC2ISU4_9PLEO</name>